<sequence>MINRILRQRNAYIEPRDMPESMFVQLYDQMAAGSVPGWDYGQYSSPSYFLQMLRRHAWTGAFCHPKYGGNAGAAGWNYLADRYTDASGKTLFDWPRSIEPPLGRSTEYRG</sequence>
<comment type="caution">
    <text evidence="1">The sequence shown here is derived from an EMBL/GenBank/DDBJ whole genome shotgun (WGS) entry which is preliminary data.</text>
</comment>
<evidence type="ECO:0000313" key="1">
    <source>
        <dbReference type="EMBL" id="MPN57707.1"/>
    </source>
</evidence>
<reference evidence="1" key="1">
    <citation type="submission" date="2019-08" db="EMBL/GenBank/DDBJ databases">
        <authorList>
            <person name="Kucharzyk K."/>
            <person name="Murdoch R.W."/>
            <person name="Higgins S."/>
            <person name="Loffler F."/>
        </authorList>
    </citation>
    <scope>NUCLEOTIDE SEQUENCE</scope>
</reference>
<proteinExistence type="predicted"/>
<gene>
    <name evidence="1" type="ORF">SDC9_205401</name>
</gene>
<organism evidence="1">
    <name type="scientific">bioreactor metagenome</name>
    <dbReference type="NCBI Taxonomy" id="1076179"/>
    <lineage>
        <taxon>unclassified sequences</taxon>
        <taxon>metagenomes</taxon>
        <taxon>ecological metagenomes</taxon>
    </lineage>
</organism>
<accession>A0A645J2R8</accession>
<dbReference type="EMBL" id="VSSQ01129568">
    <property type="protein sequence ID" value="MPN57707.1"/>
    <property type="molecule type" value="Genomic_DNA"/>
</dbReference>
<protein>
    <submittedName>
        <fullName evidence="1">Uncharacterized protein</fullName>
    </submittedName>
</protein>
<name>A0A645J2R8_9ZZZZ</name>
<dbReference type="AlphaFoldDB" id="A0A645J2R8"/>